<reference evidence="1" key="2">
    <citation type="journal article" date="2024" name="Plant">
        <title>Genomic evolution and insights into agronomic trait innovations of Sesamum species.</title>
        <authorList>
            <person name="Miao H."/>
            <person name="Wang L."/>
            <person name="Qu L."/>
            <person name="Liu H."/>
            <person name="Sun Y."/>
            <person name="Le M."/>
            <person name="Wang Q."/>
            <person name="Wei S."/>
            <person name="Zheng Y."/>
            <person name="Lin W."/>
            <person name="Duan Y."/>
            <person name="Cao H."/>
            <person name="Xiong S."/>
            <person name="Wang X."/>
            <person name="Wei L."/>
            <person name="Li C."/>
            <person name="Ma Q."/>
            <person name="Ju M."/>
            <person name="Zhao R."/>
            <person name="Li G."/>
            <person name="Mu C."/>
            <person name="Tian Q."/>
            <person name="Mei H."/>
            <person name="Zhang T."/>
            <person name="Gao T."/>
            <person name="Zhang H."/>
        </authorList>
    </citation>
    <scope>NUCLEOTIDE SEQUENCE</scope>
    <source>
        <strain evidence="1">G02</strain>
    </source>
</reference>
<dbReference type="AlphaFoldDB" id="A0AAW2J910"/>
<organism evidence="1">
    <name type="scientific">Sesamum radiatum</name>
    <name type="common">Black benniseed</name>
    <dbReference type="NCBI Taxonomy" id="300843"/>
    <lineage>
        <taxon>Eukaryota</taxon>
        <taxon>Viridiplantae</taxon>
        <taxon>Streptophyta</taxon>
        <taxon>Embryophyta</taxon>
        <taxon>Tracheophyta</taxon>
        <taxon>Spermatophyta</taxon>
        <taxon>Magnoliopsida</taxon>
        <taxon>eudicotyledons</taxon>
        <taxon>Gunneridae</taxon>
        <taxon>Pentapetalae</taxon>
        <taxon>asterids</taxon>
        <taxon>lamiids</taxon>
        <taxon>Lamiales</taxon>
        <taxon>Pedaliaceae</taxon>
        <taxon>Sesamum</taxon>
    </lineage>
</organism>
<name>A0AAW2J910_SESRA</name>
<evidence type="ECO:0000313" key="1">
    <source>
        <dbReference type="EMBL" id="KAL0291076.1"/>
    </source>
</evidence>
<protein>
    <submittedName>
        <fullName evidence="1">Uncharacterized protein</fullName>
    </submittedName>
</protein>
<sequence>IVVDTSNEIGGDGDIPHPAIGGRRLQVPDPCMKHKVMIEAVDNHMPEIVVDTSNEIGGDGDIPHPAIGGARRLQVPDPCMKHKVMIEAVDNLMPEIVVDTSNEIGGDGDIPHPAIGGARRLQVPDPCMKHKVMIEAVDNHMPEVGGLKTVILSDEAARTRNCKKIILERRSAPAFPFLIEMRERDYWVAHRGTPLLWKQIGLNSWRLLFDTSNEIGGDGIFQCFRRLSRSLSFAAINSNRRPHLGVSQTGSFYASYPFSLTSIASKMGVAFVDFKSRKE</sequence>
<dbReference type="EMBL" id="JACGWJ010000566">
    <property type="protein sequence ID" value="KAL0291076.1"/>
    <property type="molecule type" value="Genomic_DNA"/>
</dbReference>
<proteinExistence type="predicted"/>
<feature type="non-terminal residue" evidence="1">
    <location>
        <position position="1"/>
    </location>
</feature>
<dbReference type="PANTHER" id="PTHR20953:SF13">
    <property type="entry name" value="EXPRESSED PROTEIN"/>
    <property type="match status" value="1"/>
</dbReference>
<comment type="caution">
    <text evidence="1">The sequence shown here is derived from an EMBL/GenBank/DDBJ whole genome shotgun (WGS) entry which is preliminary data.</text>
</comment>
<accession>A0AAW2J910</accession>
<dbReference type="PANTHER" id="PTHR20953">
    <property type="entry name" value="KINASE-RELATED"/>
    <property type="match status" value="1"/>
</dbReference>
<gene>
    <name evidence="1" type="ORF">Sradi_7035300</name>
</gene>
<reference evidence="1" key="1">
    <citation type="submission" date="2020-06" db="EMBL/GenBank/DDBJ databases">
        <authorList>
            <person name="Li T."/>
            <person name="Hu X."/>
            <person name="Zhang T."/>
            <person name="Song X."/>
            <person name="Zhang H."/>
            <person name="Dai N."/>
            <person name="Sheng W."/>
            <person name="Hou X."/>
            <person name="Wei L."/>
        </authorList>
    </citation>
    <scope>NUCLEOTIDE SEQUENCE</scope>
    <source>
        <strain evidence="1">G02</strain>
        <tissue evidence="1">Leaf</tissue>
    </source>
</reference>